<dbReference type="GO" id="GO:0003723">
    <property type="term" value="F:RNA binding"/>
    <property type="evidence" value="ECO:0007669"/>
    <property type="project" value="UniProtKB-UniRule"/>
</dbReference>
<dbReference type="NCBIfam" id="TIGR00755">
    <property type="entry name" value="ksgA"/>
    <property type="match status" value="1"/>
</dbReference>
<evidence type="ECO:0000256" key="3">
    <source>
        <dbReference type="ARBA" id="ARBA00022603"/>
    </source>
</evidence>
<evidence type="ECO:0000256" key="8">
    <source>
        <dbReference type="PROSITE-ProRule" id="PRU01026"/>
    </source>
</evidence>
<name>A0A1B1NBD9_9MICO</name>
<feature type="region of interest" description="Disordered" evidence="9">
    <location>
        <begin position="1"/>
        <end position="56"/>
    </location>
</feature>
<dbReference type="InterPro" id="IPR001737">
    <property type="entry name" value="KsgA/Erm"/>
</dbReference>
<evidence type="ECO:0000256" key="1">
    <source>
        <dbReference type="ARBA" id="ARBA00022490"/>
    </source>
</evidence>
<dbReference type="InterPro" id="IPR029063">
    <property type="entry name" value="SAM-dependent_MTases_sf"/>
</dbReference>
<protein>
    <recommendedName>
        <fullName evidence="7">Ribosomal RNA small subunit methyltransferase A</fullName>
        <ecNumber evidence="7">2.1.1.182</ecNumber>
    </recommendedName>
    <alternativeName>
        <fullName evidence="7">16S rRNA (adenine(1518)-N(6)/adenine(1519)-N(6))-dimethyltransferase</fullName>
    </alternativeName>
    <alternativeName>
        <fullName evidence="7">16S rRNA dimethyladenosine transferase</fullName>
    </alternativeName>
    <alternativeName>
        <fullName evidence="7">16S rRNA dimethylase</fullName>
    </alternativeName>
    <alternativeName>
        <fullName evidence="7">S-adenosylmethionine-6-N', N'-adenosyl(rRNA) dimethyltransferase</fullName>
    </alternativeName>
</protein>
<comment type="similarity">
    <text evidence="7">Belongs to the class I-like SAM-binding methyltransferase superfamily. rRNA adenine N(6)-methyltransferase family. RsmA subfamily.</text>
</comment>
<evidence type="ECO:0000256" key="9">
    <source>
        <dbReference type="SAM" id="MobiDB-lite"/>
    </source>
</evidence>
<dbReference type="Pfam" id="PF00398">
    <property type="entry name" value="RrnaAD"/>
    <property type="match status" value="1"/>
</dbReference>
<keyword evidence="1 7" id="KW-0963">Cytoplasm</keyword>
<dbReference type="Gene3D" id="3.40.50.150">
    <property type="entry name" value="Vaccinia Virus protein VP39"/>
    <property type="match status" value="1"/>
</dbReference>
<evidence type="ECO:0000256" key="5">
    <source>
        <dbReference type="ARBA" id="ARBA00022691"/>
    </source>
</evidence>
<evidence type="ECO:0000256" key="2">
    <source>
        <dbReference type="ARBA" id="ARBA00022552"/>
    </source>
</evidence>
<comment type="function">
    <text evidence="7">Specifically dimethylates two adjacent adenosines (A1518 and A1519) in the loop of a conserved hairpin near the 3'-end of 16S rRNA in the 30S particle. May play a critical role in biogenesis of 30S subunits.</text>
</comment>
<organism evidence="11 12">
    <name type="scientific">Serinicoccus hydrothermalis</name>
    <dbReference type="NCBI Taxonomy" id="1758689"/>
    <lineage>
        <taxon>Bacteria</taxon>
        <taxon>Bacillati</taxon>
        <taxon>Actinomycetota</taxon>
        <taxon>Actinomycetes</taxon>
        <taxon>Micrococcales</taxon>
        <taxon>Ornithinimicrobiaceae</taxon>
        <taxon>Serinicoccus</taxon>
    </lineage>
</organism>
<dbReference type="FunFam" id="3.40.50.150:FF:000023">
    <property type="entry name" value="Ribosomal RNA small subunit methyltransferase A"/>
    <property type="match status" value="1"/>
</dbReference>
<keyword evidence="5 7" id="KW-0949">S-adenosyl-L-methionine</keyword>
<dbReference type="KEGG" id="serj:SGUI_1353"/>
<comment type="catalytic activity">
    <reaction evidence="7">
        <text>adenosine(1518)/adenosine(1519) in 16S rRNA + 4 S-adenosyl-L-methionine = N(6)-dimethyladenosine(1518)/N(6)-dimethyladenosine(1519) in 16S rRNA + 4 S-adenosyl-L-homocysteine + 4 H(+)</text>
        <dbReference type="Rhea" id="RHEA:19609"/>
        <dbReference type="Rhea" id="RHEA-COMP:10232"/>
        <dbReference type="Rhea" id="RHEA-COMP:10233"/>
        <dbReference type="ChEBI" id="CHEBI:15378"/>
        <dbReference type="ChEBI" id="CHEBI:57856"/>
        <dbReference type="ChEBI" id="CHEBI:59789"/>
        <dbReference type="ChEBI" id="CHEBI:74411"/>
        <dbReference type="ChEBI" id="CHEBI:74493"/>
        <dbReference type="EC" id="2.1.1.182"/>
    </reaction>
</comment>
<sequence length="423" mass="44623">MRGALGEQRGGLRPLVRGFEAVPGPGRSSSSWPGEATWRTRTRGGPAWRGRRHRGRRPSTAFLAILLQQFRQGGALPRGQGRAQVAQRPSRRPDQTLGHPGGSVDDEPQPGERMPGVSERPTPAPSSGTQGDTGGSEAALLGPAQVRDLAARLGIRPTKQWGQNFVIDKGTVRRIVRAADVGTGDVVLEVGPGLGSLTLGLLPQVRQVTAVEIDPALAAQLPATVAEHAPDLSDRLQVVQADALRVTALPDPQPTALVANLPYNVAVPVVLHLLATVPTLRSVLVMVQLEVAERLAAAPGSRVYGVPSVKAAWYADVTGAGRIGRSVFWPAPNVDSGLVRMVRRDPPEVSATREQVFACVDAAFAQRRKTLRAALAGWAGSAAQAEAYLRAAGVDPRARGEVLTVTDFARIAEAAGQRPSPPS</sequence>
<dbReference type="EMBL" id="CP014989">
    <property type="protein sequence ID" value="ANS78749.1"/>
    <property type="molecule type" value="Genomic_DNA"/>
</dbReference>
<evidence type="ECO:0000256" key="6">
    <source>
        <dbReference type="ARBA" id="ARBA00022884"/>
    </source>
</evidence>
<keyword evidence="3 7" id="KW-0489">Methyltransferase</keyword>
<dbReference type="PANTHER" id="PTHR11727:SF7">
    <property type="entry name" value="DIMETHYLADENOSINE TRANSFERASE-RELATED"/>
    <property type="match status" value="1"/>
</dbReference>
<evidence type="ECO:0000256" key="7">
    <source>
        <dbReference type="HAMAP-Rule" id="MF_00607"/>
    </source>
</evidence>
<dbReference type="STRING" id="1758689.SGUI_1353"/>
<evidence type="ECO:0000256" key="4">
    <source>
        <dbReference type="ARBA" id="ARBA00022679"/>
    </source>
</evidence>
<dbReference type="PROSITE" id="PS51689">
    <property type="entry name" value="SAM_RNA_A_N6_MT"/>
    <property type="match status" value="1"/>
</dbReference>
<dbReference type="InterPro" id="IPR023165">
    <property type="entry name" value="rRNA_Ade_diMease-like_C"/>
</dbReference>
<gene>
    <name evidence="7" type="primary">rsmA</name>
    <name evidence="7" type="synonym">ksgA</name>
    <name evidence="11" type="ORF">SGUI_1353</name>
</gene>
<feature type="binding site" evidence="7 8">
    <location>
        <position position="164"/>
    </location>
    <ligand>
        <name>S-adenosyl-L-methionine</name>
        <dbReference type="ChEBI" id="CHEBI:59789"/>
    </ligand>
</feature>
<comment type="subcellular location">
    <subcellularLocation>
        <location evidence="7">Cytoplasm</location>
    </subcellularLocation>
</comment>
<reference evidence="11 12" key="1">
    <citation type="submission" date="2016-03" db="EMBL/GenBank/DDBJ databases">
        <title>Shallow-sea hydrothermal system.</title>
        <authorList>
            <person name="Tang K."/>
        </authorList>
    </citation>
    <scope>NUCLEOTIDE SEQUENCE [LARGE SCALE GENOMIC DNA]</scope>
    <source>
        <strain evidence="11 12">JLT9</strain>
    </source>
</reference>
<keyword evidence="2 7" id="KW-0698">rRNA processing</keyword>
<dbReference type="GO" id="GO:0052908">
    <property type="term" value="F:16S rRNA (adenine(1518)-N(6)/adenine(1519)-N(6))-dimethyltransferase activity"/>
    <property type="evidence" value="ECO:0007669"/>
    <property type="project" value="UniProtKB-EC"/>
</dbReference>
<feature type="binding site" evidence="7 8">
    <location>
        <position position="166"/>
    </location>
    <ligand>
        <name>S-adenosyl-L-methionine</name>
        <dbReference type="ChEBI" id="CHEBI:59789"/>
    </ligand>
</feature>
<feature type="region of interest" description="Disordered" evidence="9">
    <location>
        <begin position="73"/>
        <end position="138"/>
    </location>
</feature>
<feature type="compositionally biased region" description="Low complexity" evidence="9">
    <location>
        <begin position="23"/>
        <end position="34"/>
    </location>
</feature>
<feature type="binding site" evidence="7 8">
    <location>
        <position position="212"/>
    </location>
    <ligand>
        <name>S-adenosyl-L-methionine</name>
        <dbReference type="ChEBI" id="CHEBI:59789"/>
    </ligand>
</feature>
<keyword evidence="6 7" id="KW-0694">RNA-binding</keyword>
<feature type="binding site" evidence="7 8">
    <location>
        <position position="191"/>
    </location>
    <ligand>
        <name>S-adenosyl-L-methionine</name>
        <dbReference type="ChEBI" id="CHEBI:59789"/>
    </ligand>
</feature>
<dbReference type="GO" id="GO:0005829">
    <property type="term" value="C:cytosol"/>
    <property type="evidence" value="ECO:0007669"/>
    <property type="project" value="TreeGrafter"/>
</dbReference>
<dbReference type="FunFam" id="1.10.8.100:FF:000003">
    <property type="entry name" value="Ribosomal RNA small subunit methyltransferase A"/>
    <property type="match status" value="1"/>
</dbReference>
<dbReference type="AlphaFoldDB" id="A0A1B1NBD9"/>
<dbReference type="InterPro" id="IPR011530">
    <property type="entry name" value="rRNA_adenine_dimethylase"/>
</dbReference>
<dbReference type="PROSITE" id="PS01131">
    <property type="entry name" value="RRNA_A_DIMETH"/>
    <property type="match status" value="1"/>
</dbReference>
<proteinExistence type="inferred from homology"/>
<evidence type="ECO:0000313" key="12">
    <source>
        <dbReference type="Proteomes" id="UP000092482"/>
    </source>
</evidence>
<feature type="binding site" evidence="7 8">
    <location>
        <position position="260"/>
    </location>
    <ligand>
        <name>S-adenosyl-L-methionine</name>
        <dbReference type="ChEBI" id="CHEBI:59789"/>
    </ligand>
</feature>
<dbReference type="PANTHER" id="PTHR11727">
    <property type="entry name" value="DIMETHYLADENOSINE TRANSFERASE"/>
    <property type="match status" value="1"/>
</dbReference>
<dbReference type="Gene3D" id="1.10.8.100">
    <property type="entry name" value="Ribosomal RNA adenine dimethylase-like, domain 2"/>
    <property type="match status" value="1"/>
</dbReference>
<dbReference type="CDD" id="cd02440">
    <property type="entry name" value="AdoMet_MTases"/>
    <property type="match status" value="1"/>
</dbReference>
<feature type="binding site" evidence="7 8">
    <location>
        <position position="242"/>
    </location>
    <ligand>
        <name>S-adenosyl-L-methionine</name>
        <dbReference type="ChEBI" id="CHEBI:59789"/>
    </ligand>
</feature>
<keyword evidence="4 7" id="KW-0808">Transferase</keyword>
<dbReference type="InterPro" id="IPR020598">
    <property type="entry name" value="rRNA_Ade_methylase_Trfase_N"/>
</dbReference>
<keyword evidence="12" id="KW-1185">Reference proteome</keyword>
<dbReference type="PATRIC" id="fig|1758689.4.peg.1394"/>
<dbReference type="HAMAP" id="MF_00607">
    <property type="entry name" value="16SrRNA_methyltr_A"/>
    <property type="match status" value="1"/>
</dbReference>
<accession>A0A1B1NBD9</accession>
<dbReference type="Proteomes" id="UP000092482">
    <property type="component" value="Chromosome"/>
</dbReference>
<dbReference type="EC" id="2.1.1.182" evidence="7"/>
<feature type="domain" description="Ribosomal RNA adenine methylase transferase N-terminal" evidence="10">
    <location>
        <begin position="171"/>
        <end position="345"/>
    </location>
</feature>
<evidence type="ECO:0000313" key="11">
    <source>
        <dbReference type="EMBL" id="ANS78749.1"/>
    </source>
</evidence>
<dbReference type="InterPro" id="IPR020596">
    <property type="entry name" value="rRNA_Ade_Mease_Trfase_CS"/>
</dbReference>
<evidence type="ECO:0000259" key="10">
    <source>
        <dbReference type="SMART" id="SM00650"/>
    </source>
</evidence>
<dbReference type="SUPFAM" id="SSF53335">
    <property type="entry name" value="S-adenosyl-L-methionine-dependent methyltransferases"/>
    <property type="match status" value="1"/>
</dbReference>
<dbReference type="SMART" id="SM00650">
    <property type="entry name" value="rADc"/>
    <property type="match status" value="1"/>
</dbReference>